<sequence>MIKNIVNIFERDIKTIAKNRAALLTVVGMCVLPCLYTLVNVEAIWDPYSSVKTSDISIAVVNKDKGTEFQGENLNLGNSIVDNLKKNHSIGWKFVNSEDANQGLLNGRYYAVIEIPEDFSSDITSIAGNNPRKAQVLYEANTKRSPMAIKITDSAANSLVDSIKSNFIYSVNKAVFSYLNIIGENAEKNKYNIIALKDSIIFLGDNIDLITTILGNINDSSNNLAMILTQLKPAFSALGNADIVSQNDTDRANLVKSMQTSFNNSLDNIQMDLGNAKGDVHKLQDLVDELNSLTGAANSSNINSTVDKINNRISELENEVNSIMNFLKTVNSFSRSNKISSFLSSLKYVDNLLNSEKNNVNNLKQQLNKMNEADYSVKRSAESTAVDIEDKLTGLSNEYINEVRGPLNNIANDFVDSLNSSADILKTAENIDDQGSKSLEVLIDGSKLLASSSGKLENKINKFKDVILNVSDQLKLISNDDIVKIITVLQSNPELMGNFVANPFNIVEENIYTVPNFGSAFAPTYMTLSIWVGCTMLAAVLKTTVAEFKGAENFTLKEKYFGKMLLFVSLSVVQSLIIVFTTKFILHIYTENFFLMIMVGLVSAFTFSTIVYTLVSIFGNLGKAAAVVLVVAQIAGSGATYPIQLAPLVFRIIQPLFPFTYSVSGFREAIGGPLISTVTIDFSILILMSAAAILMGLFLKKPLYEMTNRLHDKFVESGIGG</sequence>
<dbReference type="AlphaFoldDB" id="A0A2T0BBP8"/>
<comment type="caution">
    <text evidence="8">The sequence shown here is derived from an EMBL/GenBank/DDBJ whole genome shotgun (WGS) entry which is preliminary data.</text>
</comment>
<evidence type="ECO:0000256" key="6">
    <source>
        <dbReference type="SAM" id="Phobius"/>
    </source>
</evidence>
<dbReference type="OrthoDB" id="9811483at2"/>
<protein>
    <submittedName>
        <fullName evidence="8">ABC-2 family transporter protein</fullName>
    </submittedName>
</protein>
<dbReference type="InterPro" id="IPR051328">
    <property type="entry name" value="T7SS_ABC-Transporter"/>
</dbReference>
<keyword evidence="5" id="KW-0175">Coiled coil</keyword>
<keyword evidence="4 6" id="KW-0472">Membrane</keyword>
<proteinExistence type="predicted"/>
<evidence type="ECO:0000256" key="2">
    <source>
        <dbReference type="ARBA" id="ARBA00022692"/>
    </source>
</evidence>
<accession>A0A2T0BBP8</accession>
<evidence type="ECO:0000313" key="9">
    <source>
        <dbReference type="Proteomes" id="UP000237798"/>
    </source>
</evidence>
<dbReference type="Gene3D" id="1.20.58.60">
    <property type="match status" value="1"/>
</dbReference>
<dbReference type="PANTHER" id="PTHR43077">
    <property type="entry name" value="TRANSPORT PERMEASE YVFS-RELATED"/>
    <property type="match status" value="1"/>
</dbReference>
<keyword evidence="3 6" id="KW-1133">Transmembrane helix</keyword>
<dbReference type="PANTHER" id="PTHR43077:SF10">
    <property type="entry name" value="TRANSPORT PERMEASE PROTEIN"/>
    <property type="match status" value="1"/>
</dbReference>
<keyword evidence="2 6" id="KW-0812">Transmembrane</keyword>
<organism evidence="8 9">
    <name type="scientific">Clostridium luticellarii</name>
    <dbReference type="NCBI Taxonomy" id="1691940"/>
    <lineage>
        <taxon>Bacteria</taxon>
        <taxon>Bacillati</taxon>
        <taxon>Bacillota</taxon>
        <taxon>Clostridia</taxon>
        <taxon>Eubacteriales</taxon>
        <taxon>Clostridiaceae</taxon>
        <taxon>Clostridium</taxon>
    </lineage>
</organism>
<feature type="coiled-coil region" evidence="5">
    <location>
        <begin position="299"/>
        <end position="398"/>
    </location>
</feature>
<dbReference type="Gene3D" id="3.40.1710.10">
    <property type="entry name" value="abc type-2 transporter like domain"/>
    <property type="match status" value="1"/>
</dbReference>
<feature type="transmembrane region" description="Helical" evidence="6">
    <location>
        <begin position="21"/>
        <end position="39"/>
    </location>
</feature>
<dbReference type="NCBIfam" id="TIGR03062">
    <property type="entry name" value="pip_yhgE_Cterm"/>
    <property type="match status" value="1"/>
</dbReference>
<feature type="transmembrane region" description="Helical" evidence="6">
    <location>
        <begin position="525"/>
        <end position="545"/>
    </location>
</feature>
<dbReference type="NCBIfam" id="TIGR03061">
    <property type="entry name" value="pip_yhgE_Nterm"/>
    <property type="match status" value="1"/>
</dbReference>
<evidence type="ECO:0000256" key="4">
    <source>
        <dbReference type="ARBA" id="ARBA00023136"/>
    </source>
</evidence>
<evidence type="ECO:0000256" key="5">
    <source>
        <dbReference type="SAM" id="Coils"/>
    </source>
</evidence>
<dbReference type="GO" id="GO:0016020">
    <property type="term" value="C:membrane"/>
    <property type="evidence" value="ECO:0007669"/>
    <property type="project" value="UniProtKB-SubCell"/>
</dbReference>
<dbReference type="InterPro" id="IPR013525">
    <property type="entry name" value="ABC2_TM"/>
</dbReference>
<reference evidence="8 9" key="1">
    <citation type="submission" date="2018-03" db="EMBL/GenBank/DDBJ databases">
        <title>Genome sequence of Clostridium luticellarii DSM 29923.</title>
        <authorList>
            <person name="Poehlein A."/>
            <person name="Daniel R."/>
        </authorList>
    </citation>
    <scope>NUCLEOTIDE SEQUENCE [LARGE SCALE GENOMIC DNA]</scope>
    <source>
        <strain evidence="8 9">DSM 29923</strain>
    </source>
</reference>
<dbReference type="GO" id="GO:0140359">
    <property type="term" value="F:ABC-type transporter activity"/>
    <property type="evidence" value="ECO:0007669"/>
    <property type="project" value="InterPro"/>
</dbReference>
<evidence type="ECO:0000259" key="7">
    <source>
        <dbReference type="Pfam" id="PF01061"/>
    </source>
</evidence>
<feature type="domain" description="ABC-2 type transporter transmembrane" evidence="7">
    <location>
        <begin position="523"/>
        <end position="669"/>
    </location>
</feature>
<feature type="transmembrane region" description="Helical" evidence="6">
    <location>
        <begin position="627"/>
        <end position="653"/>
    </location>
</feature>
<name>A0A2T0BBP8_9CLOT</name>
<feature type="transmembrane region" description="Helical" evidence="6">
    <location>
        <begin position="673"/>
        <end position="699"/>
    </location>
</feature>
<dbReference type="Proteomes" id="UP000237798">
    <property type="component" value="Unassembled WGS sequence"/>
</dbReference>
<dbReference type="EMBL" id="PVXP01000072">
    <property type="protein sequence ID" value="PRR81320.1"/>
    <property type="molecule type" value="Genomic_DNA"/>
</dbReference>
<dbReference type="Pfam" id="PF01061">
    <property type="entry name" value="ABC2_membrane"/>
    <property type="match status" value="1"/>
</dbReference>
<feature type="transmembrane region" description="Helical" evidence="6">
    <location>
        <begin position="592"/>
        <end position="615"/>
    </location>
</feature>
<dbReference type="InterPro" id="IPR017500">
    <property type="entry name" value="Phage_infect_YhgE_N"/>
</dbReference>
<comment type="subcellular location">
    <subcellularLocation>
        <location evidence="1">Membrane</location>
        <topology evidence="1">Multi-pass membrane protein</topology>
    </subcellularLocation>
</comment>
<feature type="transmembrane region" description="Helical" evidence="6">
    <location>
        <begin position="565"/>
        <end position="586"/>
    </location>
</feature>
<evidence type="ECO:0000313" key="8">
    <source>
        <dbReference type="EMBL" id="PRR81320.1"/>
    </source>
</evidence>
<evidence type="ECO:0000256" key="1">
    <source>
        <dbReference type="ARBA" id="ARBA00004141"/>
    </source>
</evidence>
<gene>
    <name evidence="8" type="ORF">CLLU_31650</name>
</gene>
<dbReference type="RefSeq" id="WP_106010716.1">
    <property type="nucleotide sequence ID" value="NZ_JALCPJ010000060.1"/>
</dbReference>
<dbReference type="InterPro" id="IPR017501">
    <property type="entry name" value="Phage_infect_YhgE_C"/>
</dbReference>
<keyword evidence="9" id="KW-1185">Reference proteome</keyword>
<evidence type="ECO:0000256" key="3">
    <source>
        <dbReference type="ARBA" id="ARBA00022989"/>
    </source>
</evidence>